<sequence>MKNKIKGYISNSLEILEEAQLNLNNSEGKKTIVLDKKYFDNMFMNDASISECITEIRALKDVKKPVLYWFELASSDVNESIREKFIEGYREPVKKGLKTPYRNTS</sequence>
<comment type="caution">
    <text evidence="1">The sequence shown here is derived from an EMBL/GenBank/DDBJ whole genome shotgun (WGS) entry which is preliminary data.</text>
</comment>
<dbReference type="AlphaFoldDB" id="A0A2S7L2M0"/>
<protein>
    <submittedName>
        <fullName evidence="1">Uncharacterized protein</fullName>
    </submittedName>
</protein>
<dbReference type="EMBL" id="MQUA01000004">
    <property type="protein sequence ID" value="PQB08963.1"/>
    <property type="molecule type" value="Genomic_DNA"/>
</dbReference>
<evidence type="ECO:0000313" key="1">
    <source>
        <dbReference type="EMBL" id="PQB08963.1"/>
    </source>
</evidence>
<reference evidence="1 2" key="1">
    <citation type="submission" date="2016-11" db="EMBL/GenBank/DDBJ databases">
        <title>Trade-off between light-utilization and light-protection in marine flavobacteria.</title>
        <authorList>
            <person name="Kumagai Y."/>
        </authorList>
    </citation>
    <scope>NUCLEOTIDE SEQUENCE [LARGE SCALE GENOMIC DNA]</scope>
    <source>
        <strain evidence="1 2">ATCC 700397</strain>
    </source>
</reference>
<accession>A0A2S7L2M0</accession>
<dbReference type="RefSeq" id="WP_104808181.1">
    <property type="nucleotide sequence ID" value="NZ_MQUA01000004.1"/>
</dbReference>
<dbReference type="Proteomes" id="UP000239522">
    <property type="component" value="Unassembled WGS sequence"/>
</dbReference>
<organism evidence="1 2">
    <name type="scientific">Polaribacter filamentus</name>
    <dbReference type="NCBI Taxonomy" id="53483"/>
    <lineage>
        <taxon>Bacteria</taxon>
        <taxon>Pseudomonadati</taxon>
        <taxon>Bacteroidota</taxon>
        <taxon>Flavobacteriia</taxon>
        <taxon>Flavobacteriales</taxon>
        <taxon>Flavobacteriaceae</taxon>
    </lineage>
</organism>
<gene>
    <name evidence="1" type="ORF">BST83_01015</name>
</gene>
<keyword evidence="2" id="KW-1185">Reference proteome</keyword>
<name>A0A2S7L2M0_9FLAO</name>
<proteinExistence type="predicted"/>
<evidence type="ECO:0000313" key="2">
    <source>
        <dbReference type="Proteomes" id="UP000239522"/>
    </source>
</evidence>
<dbReference type="OrthoDB" id="1345237at2"/>